<evidence type="ECO:0000256" key="1">
    <source>
        <dbReference type="ARBA" id="ARBA00004245"/>
    </source>
</evidence>
<name>A0A7K7LGP8_9AVES</name>
<dbReference type="PANTHER" id="PTHR47969">
    <property type="entry name" value="CHROMOSOME-ASSOCIATED KINESIN KIF4A-RELATED"/>
    <property type="match status" value="1"/>
</dbReference>
<dbReference type="InterPro" id="IPR027640">
    <property type="entry name" value="Kinesin-like_fam"/>
</dbReference>
<evidence type="ECO:0000256" key="5">
    <source>
        <dbReference type="PROSITE-ProRule" id="PRU00283"/>
    </source>
</evidence>
<evidence type="ECO:0000313" key="7">
    <source>
        <dbReference type="EMBL" id="NWZ29958.1"/>
    </source>
</evidence>
<feature type="non-terminal residue" evidence="7">
    <location>
        <position position="96"/>
    </location>
</feature>
<dbReference type="AlphaFoldDB" id="A0A7K7LGP8"/>
<keyword evidence="2" id="KW-0547">Nucleotide-binding</keyword>
<dbReference type="GO" id="GO:0007018">
    <property type="term" value="P:microtubule-based movement"/>
    <property type="evidence" value="ECO:0007669"/>
    <property type="project" value="InterPro"/>
</dbReference>
<accession>A0A7K7LGP8</accession>
<gene>
    <name evidence="7" type="primary">Kif22</name>
    <name evidence="7" type="ORF">ASASCU_R15911</name>
</gene>
<dbReference type="InterPro" id="IPR001752">
    <property type="entry name" value="Kinesin_motor_dom"/>
</dbReference>
<dbReference type="GO" id="GO:0007052">
    <property type="term" value="P:mitotic spindle organization"/>
    <property type="evidence" value="ECO:0007669"/>
    <property type="project" value="TreeGrafter"/>
</dbReference>
<dbReference type="GO" id="GO:0003777">
    <property type="term" value="F:microtubule motor activity"/>
    <property type="evidence" value="ECO:0007669"/>
    <property type="project" value="InterPro"/>
</dbReference>
<sequence length="96" mass="10154">TASDAPPAPPRRVQVCVRLRPGPPGEEPCLLPLDSRTLQLREDPPRAPSCYRFDAVYGTSSSTAAVYEGSVRPLLAQFLAGRDATVLAYGPSGSGE</sequence>
<dbReference type="Proteomes" id="UP000525565">
    <property type="component" value="Unassembled WGS sequence"/>
</dbReference>
<dbReference type="Gene3D" id="3.40.850.10">
    <property type="entry name" value="Kinesin motor domain"/>
    <property type="match status" value="1"/>
</dbReference>
<feature type="domain" description="Kinesin motor" evidence="6">
    <location>
        <begin position="12"/>
        <end position="96"/>
    </location>
</feature>
<evidence type="ECO:0000259" key="6">
    <source>
        <dbReference type="PROSITE" id="PS50067"/>
    </source>
</evidence>
<comment type="similarity">
    <text evidence="5">Belongs to the TRAFAC class myosin-kinesin ATPase superfamily. Kinesin family.</text>
</comment>
<evidence type="ECO:0000256" key="2">
    <source>
        <dbReference type="ARBA" id="ARBA00022741"/>
    </source>
</evidence>
<keyword evidence="4" id="KW-0963">Cytoplasm</keyword>
<evidence type="ECO:0000313" key="8">
    <source>
        <dbReference type="Proteomes" id="UP000525565"/>
    </source>
</evidence>
<feature type="non-terminal residue" evidence="7">
    <location>
        <position position="1"/>
    </location>
</feature>
<keyword evidence="3" id="KW-0067">ATP-binding</keyword>
<dbReference type="PANTHER" id="PTHR47969:SF9">
    <property type="entry name" value="KINESIN-LIKE PROTEIN"/>
    <property type="match status" value="1"/>
</dbReference>
<evidence type="ECO:0000256" key="4">
    <source>
        <dbReference type="ARBA" id="ARBA00023212"/>
    </source>
</evidence>
<dbReference type="InterPro" id="IPR027417">
    <property type="entry name" value="P-loop_NTPase"/>
</dbReference>
<keyword evidence="8" id="KW-1185">Reference proteome</keyword>
<dbReference type="GO" id="GO:0051231">
    <property type="term" value="P:spindle elongation"/>
    <property type="evidence" value="ECO:0007669"/>
    <property type="project" value="TreeGrafter"/>
</dbReference>
<organism evidence="7 8">
    <name type="scientific">Asarcornis scutulata</name>
    <dbReference type="NCBI Taxonomy" id="75869"/>
    <lineage>
        <taxon>Eukaryota</taxon>
        <taxon>Metazoa</taxon>
        <taxon>Chordata</taxon>
        <taxon>Craniata</taxon>
        <taxon>Vertebrata</taxon>
        <taxon>Euteleostomi</taxon>
        <taxon>Archelosauria</taxon>
        <taxon>Archosauria</taxon>
        <taxon>Dinosauria</taxon>
        <taxon>Saurischia</taxon>
        <taxon>Theropoda</taxon>
        <taxon>Coelurosauria</taxon>
        <taxon>Aves</taxon>
        <taxon>Neognathae</taxon>
        <taxon>Galloanserae</taxon>
        <taxon>Anseriformes</taxon>
        <taxon>Anatidae</taxon>
        <taxon>Anatinae</taxon>
        <taxon>Asarcornis</taxon>
    </lineage>
</organism>
<reference evidence="7 8" key="1">
    <citation type="submission" date="2019-09" db="EMBL/GenBank/DDBJ databases">
        <title>Bird 10,000 Genomes (B10K) Project - Family phase.</title>
        <authorList>
            <person name="Zhang G."/>
        </authorList>
    </citation>
    <scope>NUCLEOTIDE SEQUENCE [LARGE SCALE GENOMIC DNA]</scope>
    <source>
        <strain evidence="7">OUT-0051</strain>
        <tissue evidence="7">Kidney</tissue>
    </source>
</reference>
<dbReference type="SUPFAM" id="SSF52540">
    <property type="entry name" value="P-loop containing nucleoside triphosphate hydrolases"/>
    <property type="match status" value="1"/>
</dbReference>
<dbReference type="GO" id="GO:0005524">
    <property type="term" value="F:ATP binding"/>
    <property type="evidence" value="ECO:0007669"/>
    <property type="project" value="UniProtKB-KW"/>
</dbReference>
<protein>
    <submittedName>
        <fullName evidence="7">KIF22 protein</fullName>
    </submittedName>
</protein>
<comment type="caution">
    <text evidence="5">Lacks conserved residue(s) required for the propagation of feature annotation.</text>
</comment>
<dbReference type="EMBL" id="VZSO01006329">
    <property type="protein sequence ID" value="NWZ29958.1"/>
    <property type="molecule type" value="Genomic_DNA"/>
</dbReference>
<dbReference type="Pfam" id="PF00225">
    <property type="entry name" value="Kinesin"/>
    <property type="match status" value="1"/>
</dbReference>
<comment type="caution">
    <text evidence="7">The sequence shown here is derived from an EMBL/GenBank/DDBJ whole genome shotgun (WGS) entry which is preliminary data.</text>
</comment>
<proteinExistence type="inferred from homology"/>
<dbReference type="PROSITE" id="PS50067">
    <property type="entry name" value="KINESIN_MOTOR_2"/>
    <property type="match status" value="1"/>
</dbReference>
<dbReference type="GO" id="GO:0005875">
    <property type="term" value="C:microtubule associated complex"/>
    <property type="evidence" value="ECO:0007669"/>
    <property type="project" value="TreeGrafter"/>
</dbReference>
<evidence type="ECO:0000256" key="3">
    <source>
        <dbReference type="ARBA" id="ARBA00022840"/>
    </source>
</evidence>
<comment type="subcellular location">
    <subcellularLocation>
        <location evidence="1">Cytoplasm</location>
        <location evidence="1">Cytoskeleton</location>
    </subcellularLocation>
</comment>
<keyword evidence="4" id="KW-0206">Cytoskeleton</keyword>
<dbReference type="GO" id="GO:0008017">
    <property type="term" value="F:microtubule binding"/>
    <property type="evidence" value="ECO:0007669"/>
    <property type="project" value="InterPro"/>
</dbReference>
<dbReference type="InterPro" id="IPR036961">
    <property type="entry name" value="Kinesin_motor_dom_sf"/>
</dbReference>